<feature type="transmembrane region" description="Helical" evidence="6">
    <location>
        <begin position="141"/>
        <end position="160"/>
    </location>
</feature>
<name>A0AAD2HJX0_9AGAR</name>
<keyword evidence="3 6" id="KW-1133">Transmembrane helix</keyword>
<feature type="transmembrane region" description="Helical" evidence="6">
    <location>
        <begin position="376"/>
        <end position="394"/>
    </location>
</feature>
<feature type="region of interest" description="Disordered" evidence="5">
    <location>
        <begin position="73"/>
        <end position="97"/>
    </location>
</feature>
<keyword evidence="4 6" id="KW-0472">Membrane</keyword>
<comment type="caution">
    <text evidence="7">The sequence shown here is derived from an EMBL/GenBank/DDBJ whole genome shotgun (WGS) entry which is preliminary data.</text>
</comment>
<proteinExistence type="predicted"/>
<evidence type="ECO:0008006" key="9">
    <source>
        <dbReference type="Google" id="ProtNLM"/>
    </source>
</evidence>
<dbReference type="EMBL" id="CAVNYO010000419">
    <property type="protein sequence ID" value="CAK5277222.1"/>
    <property type="molecule type" value="Genomic_DNA"/>
</dbReference>
<feature type="transmembrane region" description="Helical" evidence="6">
    <location>
        <begin position="180"/>
        <end position="203"/>
    </location>
</feature>
<sequence length="464" mass="51288">MTISRIATFLPKYFTKPNEKGMSASGLFFVLNAGPGTPPPSDHPISENHFSNADFGDLVNYCSARLHKHDLKPSFSPDDTSSQQFHWQQPPSTTAARPRNLVCPVENYLVSGRNAIKLSRRKRTNILNHSNLLAGLPMSRLAFFLTFTVSLTSVFAAEIAERGTTDPSSVHVLGYVPSRHFATMGIIAFAQSVVVSLIHFIWVRPIKLSMLTYVVGMTTLTTGFLLRAMDGAAPFYLWKYIAWDLLILLSPSFFIATCYFLLAHLGNTFEPDVVSRCLVVSPSGIMTFFVGSNLISFLLEGGGGALTVSQHDSLAAAGSKIVLTGFILQTATLLLFIYVLISFTIRMSNDYPHLWKPAKAAPWKVMSAGPIETSRLLVYMIFIVCGGLLVRTVYRVVEFAGGYNGAVANKELYFYLFEALPLAMTTSMFISLWPTRFLHKQRQIYSVPGRPSEEALKLQPVGEA</sequence>
<accession>A0AAD2HJX0</accession>
<evidence type="ECO:0000256" key="4">
    <source>
        <dbReference type="ARBA" id="ARBA00023136"/>
    </source>
</evidence>
<dbReference type="Pfam" id="PF04479">
    <property type="entry name" value="RTA1"/>
    <property type="match status" value="1"/>
</dbReference>
<dbReference type="PANTHER" id="PTHR31465:SF1">
    <property type="entry name" value="PROTEIN RTA1-RELATED"/>
    <property type="match status" value="1"/>
</dbReference>
<feature type="transmembrane region" description="Helical" evidence="6">
    <location>
        <begin position="241"/>
        <end position="265"/>
    </location>
</feature>
<evidence type="ECO:0000256" key="1">
    <source>
        <dbReference type="ARBA" id="ARBA00004141"/>
    </source>
</evidence>
<dbReference type="Proteomes" id="UP001295794">
    <property type="component" value="Unassembled WGS sequence"/>
</dbReference>
<evidence type="ECO:0000256" key="5">
    <source>
        <dbReference type="SAM" id="MobiDB-lite"/>
    </source>
</evidence>
<evidence type="ECO:0000256" key="3">
    <source>
        <dbReference type="ARBA" id="ARBA00022989"/>
    </source>
</evidence>
<feature type="transmembrane region" description="Helical" evidence="6">
    <location>
        <begin position="414"/>
        <end position="433"/>
    </location>
</feature>
<reference evidence="7" key="1">
    <citation type="submission" date="2023-11" db="EMBL/GenBank/DDBJ databases">
        <authorList>
            <person name="De Vega J J."/>
            <person name="De Vega J J."/>
        </authorList>
    </citation>
    <scope>NUCLEOTIDE SEQUENCE</scope>
</reference>
<feature type="transmembrane region" description="Helical" evidence="6">
    <location>
        <begin position="319"/>
        <end position="341"/>
    </location>
</feature>
<evidence type="ECO:0000313" key="7">
    <source>
        <dbReference type="EMBL" id="CAK5277222.1"/>
    </source>
</evidence>
<feature type="transmembrane region" description="Helical" evidence="6">
    <location>
        <begin position="210"/>
        <end position="229"/>
    </location>
</feature>
<keyword evidence="2 6" id="KW-0812">Transmembrane</keyword>
<evidence type="ECO:0000256" key="6">
    <source>
        <dbReference type="SAM" id="Phobius"/>
    </source>
</evidence>
<dbReference type="AlphaFoldDB" id="A0AAD2HJX0"/>
<evidence type="ECO:0000313" key="8">
    <source>
        <dbReference type="Proteomes" id="UP001295794"/>
    </source>
</evidence>
<dbReference type="PANTHER" id="PTHR31465">
    <property type="entry name" value="PROTEIN RTA1-RELATED"/>
    <property type="match status" value="1"/>
</dbReference>
<feature type="transmembrane region" description="Helical" evidence="6">
    <location>
        <begin position="277"/>
        <end position="299"/>
    </location>
</feature>
<evidence type="ECO:0000256" key="2">
    <source>
        <dbReference type="ARBA" id="ARBA00022692"/>
    </source>
</evidence>
<gene>
    <name evidence="7" type="ORF">MYCIT1_LOCUS26099</name>
</gene>
<keyword evidence="8" id="KW-1185">Reference proteome</keyword>
<organism evidence="7 8">
    <name type="scientific">Mycena citricolor</name>
    <dbReference type="NCBI Taxonomy" id="2018698"/>
    <lineage>
        <taxon>Eukaryota</taxon>
        <taxon>Fungi</taxon>
        <taxon>Dikarya</taxon>
        <taxon>Basidiomycota</taxon>
        <taxon>Agaricomycotina</taxon>
        <taxon>Agaricomycetes</taxon>
        <taxon>Agaricomycetidae</taxon>
        <taxon>Agaricales</taxon>
        <taxon>Marasmiineae</taxon>
        <taxon>Mycenaceae</taxon>
        <taxon>Mycena</taxon>
    </lineage>
</organism>
<dbReference type="InterPro" id="IPR007568">
    <property type="entry name" value="RTA1"/>
</dbReference>
<feature type="compositionally biased region" description="Polar residues" evidence="5">
    <location>
        <begin position="77"/>
        <end position="95"/>
    </location>
</feature>
<dbReference type="GO" id="GO:0016020">
    <property type="term" value="C:membrane"/>
    <property type="evidence" value="ECO:0007669"/>
    <property type="project" value="UniProtKB-SubCell"/>
</dbReference>
<protein>
    <recommendedName>
        <fullName evidence="9">RTA1-domain-containing protein</fullName>
    </recommendedName>
</protein>
<comment type="subcellular location">
    <subcellularLocation>
        <location evidence="1">Membrane</location>
        <topology evidence="1">Multi-pass membrane protein</topology>
    </subcellularLocation>
</comment>